<dbReference type="InterPro" id="IPR039421">
    <property type="entry name" value="Type_1_exporter"/>
</dbReference>
<evidence type="ECO:0000259" key="8">
    <source>
        <dbReference type="PROSITE" id="PS50893"/>
    </source>
</evidence>
<dbReference type="Pfam" id="PF00005">
    <property type="entry name" value="ABC_tran"/>
    <property type="match status" value="1"/>
</dbReference>
<accession>A0ABZ2TJQ1</accession>
<dbReference type="GO" id="GO:0016779">
    <property type="term" value="F:nucleotidyltransferase activity"/>
    <property type="evidence" value="ECO:0007669"/>
    <property type="project" value="UniProtKB-KW"/>
</dbReference>
<evidence type="ECO:0000259" key="9">
    <source>
        <dbReference type="PROSITE" id="PS50929"/>
    </source>
</evidence>
<feature type="transmembrane region" description="Helical" evidence="7">
    <location>
        <begin position="36"/>
        <end position="53"/>
    </location>
</feature>
<dbReference type="PROSITE" id="PS50929">
    <property type="entry name" value="ABC_TM1F"/>
    <property type="match status" value="1"/>
</dbReference>
<dbReference type="Pfam" id="PF00664">
    <property type="entry name" value="ABC_membrane"/>
    <property type="match status" value="1"/>
</dbReference>
<dbReference type="InterPro" id="IPR003593">
    <property type="entry name" value="AAA+_ATPase"/>
</dbReference>
<feature type="domain" description="ABC transmembrane type-1" evidence="9">
    <location>
        <begin position="64"/>
        <end position="321"/>
    </location>
</feature>
<dbReference type="Gene3D" id="3.40.50.300">
    <property type="entry name" value="P-loop containing nucleotide triphosphate hydrolases"/>
    <property type="match status" value="1"/>
</dbReference>
<dbReference type="SUPFAM" id="SSF52540">
    <property type="entry name" value="P-loop containing nucleoside triphosphate hydrolases"/>
    <property type="match status" value="1"/>
</dbReference>
<dbReference type="InterPro" id="IPR003439">
    <property type="entry name" value="ABC_transporter-like_ATP-bd"/>
</dbReference>
<dbReference type="SUPFAM" id="SSF90123">
    <property type="entry name" value="ABC transporter transmembrane region"/>
    <property type="match status" value="1"/>
</dbReference>
<dbReference type="RefSeq" id="WP_317056032.1">
    <property type="nucleotide sequence ID" value="NZ_CP146606.1"/>
</dbReference>
<name>A0ABZ2TJQ1_9RHOB</name>
<keyword evidence="4 10" id="KW-0067">ATP-binding</keyword>
<organism evidence="10 11">
    <name type="scientific">Roseovarius rhodophyticola</name>
    <dbReference type="NCBI Taxonomy" id="3080827"/>
    <lineage>
        <taxon>Bacteria</taxon>
        <taxon>Pseudomonadati</taxon>
        <taxon>Pseudomonadota</taxon>
        <taxon>Alphaproteobacteria</taxon>
        <taxon>Rhodobacterales</taxon>
        <taxon>Roseobacteraceae</taxon>
        <taxon>Roseovarius</taxon>
    </lineage>
</organism>
<evidence type="ECO:0000256" key="2">
    <source>
        <dbReference type="ARBA" id="ARBA00022692"/>
    </source>
</evidence>
<dbReference type="EMBL" id="CP146606">
    <property type="protein sequence ID" value="WYK19335.1"/>
    <property type="molecule type" value="Genomic_DNA"/>
</dbReference>
<dbReference type="PROSITE" id="PS00211">
    <property type="entry name" value="ABC_TRANSPORTER_1"/>
    <property type="match status" value="1"/>
</dbReference>
<proteinExistence type="predicted"/>
<keyword evidence="10" id="KW-0548">Nucleotidyltransferase</keyword>
<sequence>MSEPKPTKRQPLYSDADKDNLRWFWRNYLRKHSGKLLIVLGLILVQGLVYQQFLAMTESGLRVIFEAGAMRDLIMVCIVVFLLFTVRGIVSFLAPMITVKISNQAIYEMRRDLIGHLMSLDLAYFERTKSGEIIQKLVTQTQQIGVFVGLGVANAIRDAVTVIVVSGYLIWKNPLLFASAVVVLPFIIVVMNFVSDRVKKGQAEAEQALGNYMNGIEETVNGMRTVKIASQEEVEKERLFTGTKSLRHLMNRVQITQALVLPSIDLSSAFVYVLVIGGGGYMVLSPNFDVDGAAIITFLLGMVMVFDPARLLAQFFGALQSNLVLLDRVRALYAETPSINDAPEAKAEFDTKGDITLRNITFSYDPEQPLFDGLNMSFKGGHVSAIVGATGSGKTTILSLLSRLYDVQSGEITFGDTPVRDLQVARLRGAFSVVAQDIVIFNASIWDNIRYVNPDATDEDIWQAAENAEIADLVRRRGDTPVGPKGAQLSGGQKQRIAIARAFLRDAPILLLDEATSALDQATEERIKKALDRLTKDKTTIVVAHRLSSIAHADSIFVLESGQLVEQGKHEDLLAQKGLYAQLYQAQKKGYDEK</sequence>
<evidence type="ECO:0000256" key="4">
    <source>
        <dbReference type="ARBA" id="ARBA00022840"/>
    </source>
</evidence>
<evidence type="ECO:0000256" key="6">
    <source>
        <dbReference type="ARBA" id="ARBA00023136"/>
    </source>
</evidence>
<evidence type="ECO:0000256" key="1">
    <source>
        <dbReference type="ARBA" id="ARBA00004651"/>
    </source>
</evidence>
<dbReference type="InterPro" id="IPR027417">
    <property type="entry name" value="P-loop_NTPase"/>
</dbReference>
<keyword evidence="3" id="KW-0547">Nucleotide-binding</keyword>
<feature type="transmembrane region" description="Helical" evidence="7">
    <location>
        <begin position="144"/>
        <end position="169"/>
    </location>
</feature>
<dbReference type="PANTHER" id="PTHR43394">
    <property type="entry name" value="ATP-DEPENDENT PERMEASE MDL1, MITOCHONDRIAL"/>
    <property type="match status" value="1"/>
</dbReference>
<evidence type="ECO:0000256" key="7">
    <source>
        <dbReference type="SAM" id="Phobius"/>
    </source>
</evidence>
<keyword evidence="6 7" id="KW-0472">Membrane</keyword>
<gene>
    <name evidence="10" type="ORF">RZS32_005560</name>
</gene>
<comment type="subcellular location">
    <subcellularLocation>
        <location evidence="1">Cell membrane</location>
        <topology evidence="1">Multi-pass membrane protein</topology>
    </subcellularLocation>
</comment>
<dbReference type="PANTHER" id="PTHR43394:SF1">
    <property type="entry name" value="ATP-BINDING CASSETTE SUB-FAMILY B MEMBER 10, MITOCHONDRIAL"/>
    <property type="match status" value="1"/>
</dbReference>
<dbReference type="Proteomes" id="UP001281305">
    <property type="component" value="Chromosome"/>
</dbReference>
<dbReference type="InterPro" id="IPR011527">
    <property type="entry name" value="ABC1_TM_dom"/>
</dbReference>
<evidence type="ECO:0000313" key="10">
    <source>
        <dbReference type="EMBL" id="WYK19335.1"/>
    </source>
</evidence>
<keyword evidence="11" id="KW-1185">Reference proteome</keyword>
<keyword evidence="2 7" id="KW-0812">Transmembrane</keyword>
<dbReference type="InterPro" id="IPR017871">
    <property type="entry name" value="ABC_transporter-like_CS"/>
</dbReference>
<feature type="transmembrane region" description="Helical" evidence="7">
    <location>
        <begin position="293"/>
        <end position="313"/>
    </location>
</feature>
<keyword evidence="5 7" id="KW-1133">Transmembrane helix</keyword>
<feature type="transmembrane region" description="Helical" evidence="7">
    <location>
        <begin position="175"/>
        <end position="194"/>
    </location>
</feature>
<dbReference type="InterPro" id="IPR036640">
    <property type="entry name" value="ABC1_TM_sf"/>
</dbReference>
<evidence type="ECO:0000256" key="3">
    <source>
        <dbReference type="ARBA" id="ARBA00022741"/>
    </source>
</evidence>
<feature type="transmembrane region" description="Helical" evidence="7">
    <location>
        <begin position="258"/>
        <end position="281"/>
    </location>
</feature>
<feature type="transmembrane region" description="Helical" evidence="7">
    <location>
        <begin position="73"/>
        <end position="94"/>
    </location>
</feature>
<dbReference type="PROSITE" id="PS50893">
    <property type="entry name" value="ABC_TRANSPORTER_2"/>
    <property type="match status" value="1"/>
</dbReference>
<dbReference type="SMART" id="SM00382">
    <property type="entry name" value="AAA"/>
    <property type="match status" value="1"/>
</dbReference>
<protein>
    <submittedName>
        <fullName evidence="10">ABC transporter ATP-binding protein</fullName>
    </submittedName>
</protein>
<reference evidence="10 11" key="1">
    <citation type="submission" date="2024-02" db="EMBL/GenBank/DDBJ databases">
        <title>Roseovarius strain W115 nov., isolated from a marine algae.</title>
        <authorList>
            <person name="Lee M.W."/>
            <person name="Lee J.K."/>
            <person name="Kim J.M."/>
            <person name="Choi D.G."/>
            <person name="Baek J.H."/>
            <person name="Bayburt H."/>
            <person name="Jung J.J."/>
            <person name="Han D.M."/>
            <person name="Jeon C.O."/>
        </authorList>
    </citation>
    <scope>NUCLEOTIDE SEQUENCE [LARGE SCALE GENOMIC DNA]</scope>
    <source>
        <strain evidence="10 11">W115</strain>
    </source>
</reference>
<dbReference type="GO" id="GO:0005524">
    <property type="term" value="F:ATP binding"/>
    <property type="evidence" value="ECO:0007669"/>
    <property type="project" value="UniProtKB-KW"/>
</dbReference>
<dbReference type="Gene3D" id="1.20.1560.10">
    <property type="entry name" value="ABC transporter type 1, transmembrane domain"/>
    <property type="match status" value="1"/>
</dbReference>
<dbReference type="CDD" id="cd18552">
    <property type="entry name" value="ABC_6TM_MsbA_like"/>
    <property type="match status" value="1"/>
</dbReference>
<evidence type="ECO:0000256" key="5">
    <source>
        <dbReference type="ARBA" id="ARBA00022989"/>
    </source>
</evidence>
<evidence type="ECO:0000313" key="11">
    <source>
        <dbReference type="Proteomes" id="UP001281305"/>
    </source>
</evidence>
<feature type="domain" description="ABC transporter" evidence="8">
    <location>
        <begin position="355"/>
        <end position="586"/>
    </location>
</feature>
<keyword evidence="10" id="KW-0808">Transferase</keyword>